<keyword evidence="7" id="KW-1185">Reference proteome</keyword>
<evidence type="ECO:0000256" key="4">
    <source>
        <dbReference type="SAM" id="MobiDB-lite"/>
    </source>
</evidence>
<dbReference type="GO" id="GO:0008270">
    <property type="term" value="F:zinc ion binding"/>
    <property type="evidence" value="ECO:0007669"/>
    <property type="project" value="UniProtKB-KW"/>
</dbReference>
<dbReference type="Gene3D" id="6.10.140.2220">
    <property type="match status" value="1"/>
</dbReference>
<accession>A0A836C697</accession>
<name>A0A836C697_9CHLO</name>
<feature type="compositionally biased region" description="Low complexity" evidence="4">
    <location>
        <begin position="791"/>
        <end position="808"/>
    </location>
</feature>
<keyword evidence="1" id="KW-0479">Metal-binding</keyword>
<dbReference type="InterPro" id="IPR002893">
    <property type="entry name" value="Znf_MYND"/>
</dbReference>
<evidence type="ECO:0000256" key="2">
    <source>
        <dbReference type="ARBA" id="ARBA00022771"/>
    </source>
</evidence>
<organism evidence="6 7">
    <name type="scientific">Edaphochlamys debaryana</name>
    <dbReference type="NCBI Taxonomy" id="47281"/>
    <lineage>
        <taxon>Eukaryota</taxon>
        <taxon>Viridiplantae</taxon>
        <taxon>Chlorophyta</taxon>
        <taxon>core chlorophytes</taxon>
        <taxon>Chlorophyceae</taxon>
        <taxon>CS clade</taxon>
        <taxon>Chlamydomonadales</taxon>
        <taxon>Chlamydomonadales incertae sedis</taxon>
        <taxon>Edaphochlamys</taxon>
    </lineage>
</organism>
<feature type="compositionally biased region" description="Low complexity" evidence="4">
    <location>
        <begin position="194"/>
        <end position="213"/>
    </location>
</feature>
<proteinExistence type="predicted"/>
<evidence type="ECO:0000256" key="1">
    <source>
        <dbReference type="ARBA" id="ARBA00022723"/>
    </source>
</evidence>
<feature type="compositionally biased region" description="Low complexity" evidence="4">
    <location>
        <begin position="316"/>
        <end position="331"/>
    </location>
</feature>
<keyword evidence="3" id="KW-0862">Zinc</keyword>
<evidence type="ECO:0000259" key="5">
    <source>
        <dbReference type="Pfam" id="PF01753"/>
    </source>
</evidence>
<dbReference type="Pfam" id="PF01753">
    <property type="entry name" value="zf-MYND"/>
    <property type="match status" value="1"/>
</dbReference>
<evidence type="ECO:0000256" key="3">
    <source>
        <dbReference type="ARBA" id="ARBA00022833"/>
    </source>
</evidence>
<feature type="region of interest" description="Disordered" evidence="4">
    <location>
        <begin position="436"/>
        <end position="468"/>
    </location>
</feature>
<keyword evidence="2" id="KW-0863">Zinc-finger</keyword>
<dbReference type="AlphaFoldDB" id="A0A836C697"/>
<sequence>MVNAPDELGDELAAALAGFTRVTGAVSIDQLGLSLGSPSAPHKELSFHSSSNRGNCSLPQLALEAGVVGGATRVLEAVAARAGGSGALLAARFAHSALAVLSRVGTSAAVARVEVRQPAGDPFADGPFIEDPDGTTRPAFGARRGRQQGGRTAAERTAAAAASVLLPYAERLAEQLRQPAVVQAVAAAVRALSTAPTGPSPAATAASSSGPVSPASPPGPFSSKVASRALWRVLDRAARFAHNLLWGMWLDLTPESLASARLRVYRTEGREPWPDAPPTVPQLLTLLQSSGLLEGLATAMLGAPAPASAQRPGPGPAADAGPEGAGSRQRPAGGGGGSQAAAPEVVGLAIANLARALSILPLAVKLITKPSGTNTRVASPVGLQALRLLLSPAVQQLQRCLLERYCMDGAAAAAAAAAAAGATSAAATATAAAAAGDGGGEAGAGEGGSSGGGTDGGGSSAGDGGGGGGSGSGWAALDACRLPRAELLVALDLSLPLSRLEPQANRRQMSPQLAVLRTWEVCSQLDLLGAGPVGGGDGGGTVQPPPLAVVLGCARRALRAMMQADTTLLSRRDTLYLTAALLHLALLRPVSLPALRDEACALDGLGAALQGMAAAADTAEYARRHYPLALMDDERAQDLKDMAEVLEAAVRVDDEGGVAGLGTPLAVLLTPGARGRVAQVMADTRWPRTLEAALRLCVGAQPVLSLGNGARGSLLQMTGPGGVASKVASIKASSRAEVSHLAAAFRQLGGDATPEGVAALLGINADTSETPSGALLLTLEAARALPPPPVVLQRSTSPTAGGDAAAAGPSRDAATAAAAAAAAEAAQDVCGLLTTVGKVARWLAFKAVQAEAAAGSPMSPLREPLAGVLKLASHMLAVEESKCTEAAVYMASAGAMLGMGACMPVGNLTGSPVLVTDAAAVAAAELRGAGVMCVRACVRAATCFLEAVAAKAPPLVALMLTACGLLVSRWAGWGTVSQAVVPVAPERLLKAMCALIPSFDAPGTNPLYLSRLVVALGSVPVCLSQQPGLGGEVAAWLQPPPPPPPGGAAEGGGAPPSPGCLAGPTQALVRWLQGRGHGNLAALLRDSLERAVTGAPDPLQGAARSGPGPGLPDLAGWAVPQADSGAPGVEPGSLDWRLPRACCNPDCTLLDGPREAELPLAVCGGCRAVRYCRGGDCQREAWRGGHKQVCATLAAERRRQAAQAAAAPAGADE</sequence>
<reference evidence="6" key="1">
    <citation type="journal article" date="2020" name="bioRxiv">
        <title>Comparative genomics of Chlamydomonas.</title>
        <authorList>
            <person name="Craig R.J."/>
            <person name="Hasan A.R."/>
            <person name="Ness R.W."/>
            <person name="Keightley P.D."/>
        </authorList>
    </citation>
    <scope>NUCLEOTIDE SEQUENCE</scope>
    <source>
        <strain evidence="6">CCAP 11/70</strain>
    </source>
</reference>
<dbReference type="OrthoDB" id="548440at2759"/>
<evidence type="ECO:0000313" key="7">
    <source>
        <dbReference type="Proteomes" id="UP000612055"/>
    </source>
</evidence>
<feature type="region of interest" description="Disordered" evidence="4">
    <location>
        <begin position="121"/>
        <end position="152"/>
    </location>
</feature>
<comment type="caution">
    <text evidence="6">The sequence shown here is derived from an EMBL/GenBank/DDBJ whole genome shotgun (WGS) entry which is preliminary data.</text>
</comment>
<evidence type="ECO:0000313" key="6">
    <source>
        <dbReference type="EMBL" id="KAG2502031.1"/>
    </source>
</evidence>
<feature type="region of interest" description="Disordered" evidence="4">
    <location>
        <begin position="304"/>
        <end position="338"/>
    </location>
</feature>
<feature type="domain" description="MYND-type" evidence="5">
    <location>
        <begin position="1159"/>
        <end position="1190"/>
    </location>
</feature>
<feature type="region of interest" description="Disordered" evidence="4">
    <location>
        <begin position="194"/>
        <end position="221"/>
    </location>
</feature>
<feature type="region of interest" description="Disordered" evidence="4">
    <location>
        <begin position="1094"/>
        <end position="1131"/>
    </location>
</feature>
<feature type="region of interest" description="Disordered" evidence="4">
    <location>
        <begin position="1033"/>
        <end position="1060"/>
    </location>
</feature>
<dbReference type="Proteomes" id="UP000612055">
    <property type="component" value="Unassembled WGS sequence"/>
</dbReference>
<dbReference type="EMBL" id="JAEHOE010000001">
    <property type="protein sequence ID" value="KAG2502031.1"/>
    <property type="molecule type" value="Genomic_DNA"/>
</dbReference>
<protein>
    <recommendedName>
        <fullName evidence="5">MYND-type domain-containing protein</fullName>
    </recommendedName>
</protein>
<gene>
    <name evidence="6" type="ORF">HYH03_000525</name>
</gene>
<dbReference type="SUPFAM" id="SSF144232">
    <property type="entry name" value="HIT/MYND zinc finger-like"/>
    <property type="match status" value="1"/>
</dbReference>
<feature type="region of interest" description="Disordered" evidence="4">
    <location>
        <begin position="788"/>
        <end position="808"/>
    </location>
</feature>